<dbReference type="EMBL" id="CP032829">
    <property type="protein sequence ID" value="AYJ87692.1"/>
    <property type="molecule type" value="Genomic_DNA"/>
</dbReference>
<accession>A0A494TJW9</accession>
<dbReference type="AlphaFoldDB" id="A0A494TJW9"/>
<gene>
    <name evidence="2" type="ORF">D3Y57_19385</name>
</gene>
<dbReference type="KEGG" id="spha:D3Y57_19385"/>
<protein>
    <recommendedName>
        <fullName evidence="4">Transmembrane protein</fullName>
    </recommendedName>
</protein>
<feature type="transmembrane region" description="Helical" evidence="1">
    <location>
        <begin position="6"/>
        <end position="29"/>
    </location>
</feature>
<reference evidence="2 3" key="1">
    <citation type="submission" date="2018-09" db="EMBL/GenBank/DDBJ databases">
        <title>Sphingomonas peninsula sp. nov., isolated from fildes peninsula, Antarctic soil.</title>
        <authorList>
            <person name="Yingchao G."/>
        </authorList>
    </citation>
    <scope>NUCLEOTIDE SEQUENCE [LARGE SCALE GENOMIC DNA]</scope>
    <source>
        <strain evidence="2 3">YZ-8</strain>
    </source>
</reference>
<keyword evidence="3" id="KW-1185">Reference proteome</keyword>
<organism evidence="2 3">
    <name type="scientific">Sphingomonas paeninsulae</name>
    <dbReference type="NCBI Taxonomy" id="2319844"/>
    <lineage>
        <taxon>Bacteria</taxon>
        <taxon>Pseudomonadati</taxon>
        <taxon>Pseudomonadota</taxon>
        <taxon>Alphaproteobacteria</taxon>
        <taxon>Sphingomonadales</taxon>
        <taxon>Sphingomonadaceae</taxon>
        <taxon>Sphingomonas</taxon>
    </lineage>
</organism>
<keyword evidence="1" id="KW-1133">Transmembrane helix</keyword>
<feature type="transmembrane region" description="Helical" evidence="1">
    <location>
        <begin position="41"/>
        <end position="62"/>
    </location>
</feature>
<evidence type="ECO:0000313" key="2">
    <source>
        <dbReference type="EMBL" id="AYJ87692.1"/>
    </source>
</evidence>
<keyword evidence="1" id="KW-0812">Transmembrane</keyword>
<dbReference type="OrthoDB" id="6023952at2"/>
<keyword evidence="1" id="KW-0472">Membrane</keyword>
<sequence length="236" mass="26130">MSILSAILYFLAQHPFWAWPVLIAVGVLLGHAMAKWRGREIWYLLILPFFLCGPVNIFTAHISNALFLNAFGVNGTAVITHSEETSSTLNDQNIWAYDAVLKTSDGKDVLTQFDSMSASIYPIRNEILIPPDGQPFAVKYIPGFARNFVILSDQSPYGKKYLISQDRAPVDKAAAQFAVSPNNKAFIAEYRDALRTFLANHSHNADPDLVADYHAKLAGLPPHNANTQMSVPVMPK</sequence>
<proteinExistence type="predicted"/>
<evidence type="ECO:0000313" key="3">
    <source>
        <dbReference type="Proteomes" id="UP000276254"/>
    </source>
</evidence>
<dbReference type="Proteomes" id="UP000276254">
    <property type="component" value="Chromosome"/>
</dbReference>
<evidence type="ECO:0008006" key="4">
    <source>
        <dbReference type="Google" id="ProtNLM"/>
    </source>
</evidence>
<name>A0A494TJW9_SPHPE</name>
<dbReference type="RefSeq" id="WP_121155328.1">
    <property type="nucleotide sequence ID" value="NZ_CP032829.1"/>
</dbReference>
<evidence type="ECO:0000256" key="1">
    <source>
        <dbReference type="SAM" id="Phobius"/>
    </source>
</evidence>